<proteinExistence type="predicted"/>
<protein>
    <recommendedName>
        <fullName evidence="3">XRE family transcriptional regulator</fullName>
    </recommendedName>
</protein>
<evidence type="ECO:0008006" key="3">
    <source>
        <dbReference type="Google" id="ProtNLM"/>
    </source>
</evidence>
<keyword evidence="2" id="KW-1185">Reference proteome</keyword>
<dbReference type="Proteomes" id="UP001501126">
    <property type="component" value="Unassembled WGS sequence"/>
</dbReference>
<evidence type="ECO:0000313" key="2">
    <source>
        <dbReference type="Proteomes" id="UP001501126"/>
    </source>
</evidence>
<reference evidence="1 2" key="1">
    <citation type="journal article" date="2019" name="Int. J. Syst. Evol. Microbiol.">
        <title>The Global Catalogue of Microorganisms (GCM) 10K type strain sequencing project: providing services to taxonomists for standard genome sequencing and annotation.</title>
        <authorList>
            <consortium name="The Broad Institute Genomics Platform"/>
            <consortium name="The Broad Institute Genome Sequencing Center for Infectious Disease"/>
            <person name="Wu L."/>
            <person name="Ma J."/>
        </authorList>
    </citation>
    <scope>NUCLEOTIDE SEQUENCE [LARGE SCALE GENOMIC DNA]</scope>
    <source>
        <strain evidence="1 2">JCM 16083</strain>
    </source>
</reference>
<accession>A0ABN1MRN8</accession>
<evidence type="ECO:0000313" key="1">
    <source>
        <dbReference type="EMBL" id="GAA0876026.1"/>
    </source>
</evidence>
<organism evidence="1 2">
    <name type="scientific">Wandonia haliotis</name>
    <dbReference type="NCBI Taxonomy" id="574963"/>
    <lineage>
        <taxon>Bacteria</taxon>
        <taxon>Pseudomonadati</taxon>
        <taxon>Bacteroidota</taxon>
        <taxon>Flavobacteriia</taxon>
        <taxon>Flavobacteriales</taxon>
        <taxon>Crocinitomicaceae</taxon>
        <taxon>Wandonia</taxon>
    </lineage>
</organism>
<sequence>MAIKIAKTMDVSLDYLTRATDLELDNSMLKRIQAVSKLLQKEKESGFLFLRFVY</sequence>
<name>A0ABN1MRN8_9FLAO</name>
<comment type="caution">
    <text evidence="1">The sequence shown here is derived from an EMBL/GenBank/DDBJ whole genome shotgun (WGS) entry which is preliminary data.</text>
</comment>
<dbReference type="EMBL" id="BAAAFH010000020">
    <property type="protein sequence ID" value="GAA0876026.1"/>
    <property type="molecule type" value="Genomic_DNA"/>
</dbReference>
<gene>
    <name evidence="1" type="ORF">GCM10009118_24360</name>
</gene>